<evidence type="ECO:0000313" key="2">
    <source>
        <dbReference type="EMBL" id="RHZ84020.1"/>
    </source>
</evidence>
<evidence type="ECO:0000259" key="1">
    <source>
        <dbReference type="PROSITE" id="PS50011"/>
    </source>
</evidence>
<keyword evidence="3" id="KW-1185">Reference proteome</keyword>
<name>A0A397JHB5_9GLOM</name>
<dbReference type="InterPro" id="IPR051681">
    <property type="entry name" value="Ser/Thr_Kinases-Pseudokinases"/>
</dbReference>
<proteinExistence type="predicted"/>
<accession>A0A397JHB5</accession>
<comment type="caution">
    <text evidence="2">The sequence shown here is derived from an EMBL/GenBank/DDBJ whole genome shotgun (WGS) entry which is preliminary data.</text>
</comment>
<protein>
    <recommendedName>
        <fullName evidence="1">Protein kinase domain-containing protein</fullName>
    </recommendedName>
</protein>
<feature type="domain" description="Protein kinase" evidence="1">
    <location>
        <begin position="1"/>
        <end position="203"/>
    </location>
</feature>
<dbReference type="GO" id="GO:0005524">
    <property type="term" value="F:ATP binding"/>
    <property type="evidence" value="ECO:0007669"/>
    <property type="project" value="InterPro"/>
</dbReference>
<dbReference type="EMBL" id="PQFF01000082">
    <property type="protein sequence ID" value="RHZ84020.1"/>
    <property type="molecule type" value="Genomic_DNA"/>
</dbReference>
<organism evidence="2 3">
    <name type="scientific">Diversispora epigaea</name>
    <dbReference type="NCBI Taxonomy" id="1348612"/>
    <lineage>
        <taxon>Eukaryota</taxon>
        <taxon>Fungi</taxon>
        <taxon>Fungi incertae sedis</taxon>
        <taxon>Mucoromycota</taxon>
        <taxon>Glomeromycotina</taxon>
        <taxon>Glomeromycetes</taxon>
        <taxon>Diversisporales</taxon>
        <taxon>Diversisporaceae</taxon>
        <taxon>Diversispora</taxon>
    </lineage>
</organism>
<dbReference type="InterPro" id="IPR000719">
    <property type="entry name" value="Prot_kinase_dom"/>
</dbReference>
<dbReference type="SUPFAM" id="SSF56112">
    <property type="entry name" value="Protein kinase-like (PK-like)"/>
    <property type="match status" value="2"/>
</dbReference>
<gene>
    <name evidence="2" type="ORF">Glove_86g159</name>
</gene>
<dbReference type="AlphaFoldDB" id="A0A397JHB5"/>
<dbReference type="GO" id="GO:0004674">
    <property type="term" value="F:protein serine/threonine kinase activity"/>
    <property type="evidence" value="ECO:0007669"/>
    <property type="project" value="TreeGrafter"/>
</dbReference>
<dbReference type="Gene3D" id="1.10.510.10">
    <property type="entry name" value="Transferase(Phosphotransferase) domain 1"/>
    <property type="match status" value="1"/>
</dbReference>
<dbReference type="InterPro" id="IPR011009">
    <property type="entry name" value="Kinase-like_dom_sf"/>
</dbReference>
<dbReference type="OrthoDB" id="28112at2759"/>
<evidence type="ECO:0000313" key="3">
    <source>
        <dbReference type="Proteomes" id="UP000266861"/>
    </source>
</evidence>
<sequence>MAETVQFNLDQMKDLEKKGIFSKSEEFITFMIVPSKNLVATLSYGTTIQVHLDKRTFMWELETNGNIISARELFWKRKIDLLYNVSHGLESVHGDLHSGNILVPQQYEAVIGDLELFWKRKIDLLYNVSHGLESVHGDLHSGNILVPQQYEAVIGDLGLCKSETSIDKVICSVISCMAPEVLRGDKYFWNDRQLPFSDCDGYL</sequence>
<dbReference type="Proteomes" id="UP000266861">
    <property type="component" value="Unassembled WGS sequence"/>
</dbReference>
<reference evidence="2 3" key="1">
    <citation type="submission" date="2018-08" db="EMBL/GenBank/DDBJ databases">
        <title>Genome and evolution of the arbuscular mycorrhizal fungus Diversispora epigaea (formerly Glomus versiforme) and its bacterial endosymbionts.</title>
        <authorList>
            <person name="Sun X."/>
            <person name="Fei Z."/>
            <person name="Harrison M."/>
        </authorList>
    </citation>
    <scope>NUCLEOTIDE SEQUENCE [LARGE SCALE GENOMIC DNA]</scope>
    <source>
        <strain evidence="2 3">IT104</strain>
    </source>
</reference>
<dbReference type="PROSITE" id="PS50011">
    <property type="entry name" value="PROTEIN_KINASE_DOM"/>
    <property type="match status" value="1"/>
</dbReference>
<dbReference type="PANTHER" id="PTHR44329">
    <property type="entry name" value="SERINE/THREONINE-PROTEIN KINASE TNNI3K-RELATED"/>
    <property type="match status" value="1"/>
</dbReference>